<organism evidence="1 2">
    <name type="scientific">Cronobacter phage LPCS28</name>
    <dbReference type="NCBI Taxonomy" id="2924885"/>
    <lineage>
        <taxon>Viruses</taxon>
        <taxon>Duplodnaviria</taxon>
        <taxon>Heunggongvirae</taxon>
        <taxon>Uroviricota</taxon>
        <taxon>Caudoviricetes</taxon>
        <taxon>Pantevenvirales</taxon>
        <taxon>Straboviridae</taxon>
        <taxon>Nanhuvirus</taxon>
        <taxon>Nanhuvirus LPCS28</taxon>
    </lineage>
</organism>
<evidence type="ECO:0000313" key="2">
    <source>
        <dbReference type="Proteomes" id="UP000832072"/>
    </source>
</evidence>
<accession>A0AAE9G4M5</accession>
<name>A0AAE9G4M5_9CAUD</name>
<dbReference type="Proteomes" id="UP000832072">
    <property type="component" value="Segment"/>
</dbReference>
<keyword evidence="2" id="KW-1185">Reference proteome</keyword>
<evidence type="ECO:0000313" key="1">
    <source>
        <dbReference type="EMBL" id="UNY46915.1"/>
    </source>
</evidence>
<sequence length="91" mass="10517">MINLANRFLKARNLYLSDLEDVHRLARCVARKYEGVTVDYDTPTTVEKGDTHATQINQNVFEVSTDRYDIILTREEAERLRDVLTVICAQT</sequence>
<proteinExistence type="predicted"/>
<gene>
    <name evidence="1" type="ORF">EHEKIMEA_00008</name>
</gene>
<dbReference type="EMBL" id="OM638103">
    <property type="protein sequence ID" value="UNY46915.1"/>
    <property type="molecule type" value="Genomic_DNA"/>
</dbReference>
<reference evidence="1 2" key="1">
    <citation type="submission" date="2022-02" db="EMBL/GenBank/DDBJ databases">
        <authorList>
            <person name="Tian F."/>
            <person name="Li J."/>
            <person name="Li F."/>
            <person name="Tong Y."/>
        </authorList>
    </citation>
    <scope>NUCLEOTIDE SEQUENCE [LARGE SCALE GENOMIC DNA]</scope>
</reference>
<protein>
    <submittedName>
        <fullName evidence="1">Uncharacterized protein</fullName>
    </submittedName>
</protein>